<evidence type="ECO:0000256" key="2">
    <source>
        <dbReference type="ARBA" id="ARBA00023125"/>
    </source>
</evidence>
<dbReference type="STRING" id="47853.TK50_13515"/>
<gene>
    <name evidence="6" type="ORF">GA0070563_12010</name>
</gene>
<dbReference type="InterPro" id="IPR025996">
    <property type="entry name" value="MT1864/Rv1816-like_C"/>
</dbReference>
<dbReference type="InterPro" id="IPR001647">
    <property type="entry name" value="HTH_TetR"/>
</dbReference>
<evidence type="ECO:0000313" key="7">
    <source>
        <dbReference type="Proteomes" id="UP000183585"/>
    </source>
</evidence>
<dbReference type="SUPFAM" id="SSF48498">
    <property type="entry name" value="Tetracyclin repressor-like, C-terminal domain"/>
    <property type="match status" value="1"/>
</dbReference>
<dbReference type="GO" id="GO:0003700">
    <property type="term" value="F:DNA-binding transcription factor activity"/>
    <property type="evidence" value="ECO:0007669"/>
    <property type="project" value="TreeGrafter"/>
</dbReference>
<dbReference type="Pfam" id="PF13305">
    <property type="entry name" value="TetR_C_33"/>
    <property type="match status" value="1"/>
</dbReference>
<evidence type="ECO:0000313" key="6">
    <source>
        <dbReference type="EMBL" id="SCF48844.1"/>
    </source>
</evidence>
<dbReference type="AlphaFoldDB" id="A0A1C5AUZ1"/>
<organism evidence="6 7">
    <name type="scientific">Micromonospora carbonacea</name>
    <dbReference type="NCBI Taxonomy" id="47853"/>
    <lineage>
        <taxon>Bacteria</taxon>
        <taxon>Bacillati</taxon>
        <taxon>Actinomycetota</taxon>
        <taxon>Actinomycetes</taxon>
        <taxon>Micromonosporales</taxon>
        <taxon>Micromonosporaceae</taxon>
        <taxon>Micromonospora</taxon>
    </lineage>
</organism>
<feature type="DNA-binding region" description="H-T-H motif" evidence="4">
    <location>
        <begin position="56"/>
        <end position="75"/>
    </location>
</feature>
<dbReference type="InterPro" id="IPR009057">
    <property type="entry name" value="Homeodomain-like_sf"/>
</dbReference>
<evidence type="ECO:0000256" key="3">
    <source>
        <dbReference type="ARBA" id="ARBA00023163"/>
    </source>
</evidence>
<dbReference type="InterPro" id="IPR036271">
    <property type="entry name" value="Tet_transcr_reg_TetR-rel_C_sf"/>
</dbReference>
<dbReference type="PANTHER" id="PTHR30055:SF234">
    <property type="entry name" value="HTH-TYPE TRANSCRIPTIONAL REGULATOR BETI"/>
    <property type="match status" value="1"/>
</dbReference>
<dbReference type="PROSITE" id="PS50977">
    <property type="entry name" value="HTH_TETR_2"/>
    <property type="match status" value="1"/>
</dbReference>
<protein>
    <submittedName>
        <fullName evidence="6">Transcriptional regulator, TetR family</fullName>
    </submittedName>
</protein>
<sequence length="220" mass="23538">MNVVMGNNVSGDNNVGNDDIVGYHDPVPAYHHGNLRPTLLAAAERSLRQHGAEQLSLRELAREVGVSHAAPRRHFPDRQALLDALAEAGFARLHAQLRAALAAAGGDFGPRLHAMAAAYLRFATEDAALLELMFTRKHRAGADHLVEAAAAPFGLMQDLIVQGQAQGVLEPGDPERVGIVLFATLQGIAMLVNGNLVASELLDGITQTAVDQFIRGSRRH</sequence>
<keyword evidence="3" id="KW-0804">Transcription</keyword>
<feature type="domain" description="HTH tetR-type" evidence="5">
    <location>
        <begin position="33"/>
        <end position="93"/>
    </location>
</feature>
<keyword evidence="2 4" id="KW-0238">DNA-binding</keyword>
<dbReference type="EMBL" id="FMCT01000020">
    <property type="protein sequence ID" value="SCF48844.1"/>
    <property type="molecule type" value="Genomic_DNA"/>
</dbReference>
<dbReference type="PANTHER" id="PTHR30055">
    <property type="entry name" value="HTH-TYPE TRANSCRIPTIONAL REGULATOR RUTR"/>
    <property type="match status" value="1"/>
</dbReference>
<dbReference type="Proteomes" id="UP000183585">
    <property type="component" value="Unassembled WGS sequence"/>
</dbReference>
<proteinExistence type="predicted"/>
<dbReference type="Gene3D" id="1.10.357.10">
    <property type="entry name" value="Tetracycline Repressor, domain 2"/>
    <property type="match status" value="1"/>
</dbReference>
<evidence type="ECO:0000256" key="1">
    <source>
        <dbReference type="ARBA" id="ARBA00023015"/>
    </source>
</evidence>
<name>A0A1C5AUZ1_9ACTN</name>
<evidence type="ECO:0000259" key="5">
    <source>
        <dbReference type="PROSITE" id="PS50977"/>
    </source>
</evidence>
<dbReference type="SUPFAM" id="SSF46689">
    <property type="entry name" value="Homeodomain-like"/>
    <property type="match status" value="1"/>
</dbReference>
<evidence type="ECO:0000256" key="4">
    <source>
        <dbReference type="PROSITE-ProRule" id="PRU00335"/>
    </source>
</evidence>
<accession>A0A1C5AUZ1</accession>
<dbReference type="GO" id="GO:0000976">
    <property type="term" value="F:transcription cis-regulatory region binding"/>
    <property type="evidence" value="ECO:0007669"/>
    <property type="project" value="TreeGrafter"/>
</dbReference>
<dbReference type="InterPro" id="IPR050109">
    <property type="entry name" value="HTH-type_TetR-like_transc_reg"/>
</dbReference>
<dbReference type="Pfam" id="PF00440">
    <property type="entry name" value="TetR_N"/>
    <property type="match status" value="1"/>
</dbReference>
<keyword evidence="1" id="KW-0805">Transcription regulation</keyword>
<reference evidence="7" key="1">
    <citation type="submission" date="2016-06" db="EMBL/GenBank/DDBJ databases">
        <authorList>
            <person name="Varghese N."/>
            <person name="Submissions Spin"/>
        </authorList>
    </citation>
    <scope>NUCLEOTIDE SEQUENCE [LARGE SCALE GENOMIC DNA]</scope>
    <source>
        <strain evidence="7">DSM 43168</strain>
    </source>
</reference>
<keyword evidence="7" id="KW-1185">Reference proteome</keyword>